<dbReference type="InterPro" id="IPR038637">
    <property type="entry name" value="NPCBM_sf"/>
</dbReference>
<dbReference type="Proteomes" id="UP000236379">
    <property type="component" value="Unassembled WGS sequence"/>
</dbReference>
<dbReference type="EMBL" id="PPPD01000002">
    <property type="protein sequence ID" value="PNY79783.1"/>
    <property type="molecule type" value="Genomic_DNA"/>
</dbReference>
<keyword evidence="5" id="KW-1185">Reference proteome</keyword>
<dbReference type="OrthoDB" id="52297at2"/>
<protein>
    <submittedName>
        <fullName evidence="4">Glycosyl hydrolase</fullName>
    </submittedName>
</protein>
<dbReference type="InterPro" id="IPR011050">
    <property type="entry name" value="Pectin_lyase_fold/virulence"/>
</dbReference>
<feature type="domain" description="Glycosyl hydrolase family 98 putative carbohydrate-binding module" evidence="3">
    <location>
        <begin position="67"/>
        <end position="212"/>
    </location>
</feature>
<evidence type="ECO:0000256" key="1">
    <source>
        <dbReference type="SAM" id="MobiDB-lite"/>
    </source>
</evidence>
<evidence type="ECO:0000313" key="4">
    <source>
        <dbReference type="EMBL" id="PNY79783.1"/>
    </source>
</evidence>
<dbReference type="AlphaFoldDB" id="A0A2K3UTB3"/>
<proteinExistence type="predicted"/>
<sequence length="602" mass="63435">MTHFPSARLRPTALLLVSLSLAACAQPPSVPQTGGQAEGASPYDGVDRSWTATDNGLGGKLQAQAIDPGNNTLSNEGWTAASNGWGPIERNKSNGETAAGDGKTLTLNGKTYSNGFGVHGNSSMTFAVNGQCSTFTSDIGIDDEVGSKGAAVFQVYADGTKLYDSGVMTGSSATKTVNVSISGRRELKLVVQDAGNSNAYDHADWADAKLLSCTVAASGGGVSPAPAPAPSPNVTYQGPLVITKGGTYSGSYQSTNPDVPAISIRTTEPVIIQNANVRGPSHLIAGFNMNLTVRNTRAYGVNPNVAGRNTGRFILSEDTYNLVVENNYMEGTSGIYVRNFKGNRAGGQTIKILRNKVKNIDGRKSNGAGGYQTAFERVQFTQFNDVRDVPNVEIAWNEIINEPGKSGLEENINFYGSTGTASSRLKIHNNFIKGAYNANPATDSGFGGGGIMLGDGNPASLSTAGGYMDVYNNQIVSTSNQGIGIAGGHDHNVYNNRVVSSGLLPDGRKILAQNVGVYVWDQAGSAKSGTWFNNSVHDNQIVWMRYRSDGSSYTNNTWFASCTSSCYNNSSLPAPATLATEQVEYNLWLSKLSSAGIKIGVN</sequence>
<feature type="compositionally biased region" description="Polar residues" evidence="1">
    <location>
        <begin position="69"/>
        <end position="82"/>
    </location>
</feature>
<keyword evidence="2" id="KW-0732">Signal</keyword>
<evidence type="ECO:0000259" key="3">
    <source>
        <dbReference type="SMART" id="SM00776"/>
    </source>
</evidence>
<keyword evidence="4" id="KW-0378">Hydrolase</keyword>
<comment type="caution">
    <text evidence="4">The sequence shown here is derived from an EMBL/GenBank/DDBJ whole genome shotgun (WGS) entry which is preliminary data.</text>
</comment>
<organism evidence="4 5">
    <name type="scientific">Deinococcus koreensis</name>
    <dbReference type="NCBI Taxonomy" id="2054903"/>
    <lineage>
        <taxon>Bacteria</taxon>
        <taxon>Thermotogati</taxon>
        <taxon>Deinococcota</taxon>
        <taxon>Deinococci</taxon>
        <taxon>Deinococcales</taxon>
        <taxon>Deinococcaceae</taxon>
        <taxon>Deinococcus</taxon>
    </lineage>
</organism>
<feature type="chain" id="PRO_5014464351" evidence="2">
    <location>
        <begin position="26"/>
        <end position="602"/>
    </location>
</feature>
<dbReference type="SMART" id="SM00710">
    <property type="entry name" value="PbH1"/>
    <property type="match status" value="5"/>
</dbReference>
<name>A0A2K3UTB3_9DEIO</name>
<accession>A0A2K3UTB3</accession>
<dbReference type="InterPro" id="IPR008979">
    <property type="entry name" value="Galactose-bd-like_sf"/>
</dbReference>
<feature type="region of interest" description="Disordered" evidence="1">
    <location>
        <begin position="27"/>
        <end position="102"/>
    </location>
</feature>
<dbReference type="InterPro" id="IPR013222">
    <property type="entry name" value="Glyco_hyd_98_carb-bd"/>
</dbReference>
<evidence type="ECO:0000313" key="5">
    <source>
        <dbReference type="Proteomes" id="UP000236379"/>
    </source>
</evidence>
<gene>
    <name evidence="4" type="ORF">CVO96_17700</name>
</gene>
<feature type="signal peptide" evidence="2">
    <location>
        <begin position="1"/>
        <end position="25"/>
    </location>
</feature>
<reference evidence="4 5" key="1">
    <citation type="submission" date="2018-01" db="EMBL/GenBank/DDBJ databases">
        <title>Deinococcus koreensis sp. nov., a radiation-resistant bacterium isolated from river water.</title>
        <authorList>
            <person name="Choi A."/>
        </authorList>
    </citation>
    <scope>NUCLEOTIDE SEQUENCE [LARGE SCALE GENOMIC DNA]</scope>
    <source>
        <strain evidence="4 5">SJW1-2</strain>
    </source>
</reference>
<evidence type="ECO:0000256" key="2">
    <source>
        <dbReference type="SAM" id="SignalP"/>
    </source>
</evidence>
<dbReference type="SUPFAM" id="SSF49785">
    <property type="entry name" value="Galactose-binding domain-like"/>
    <property type="match status" value="1"/>
</dbReference>
<dbReference type="Pfam" id="PF08305">
    <property type="entry name" value="NPCBM"/>
    <property type="match status" value="1"/>
</dbReference>
<dbReference type="SUPFAM" id="SSF51126">
    <property type="entry name" value="Pectin lyase-like"/>
    <property type="match status" value="1"/>
</dbReference>
<dbReference type="Gene3D" id="2.60.120.1060">
    <property type="entry name" value="NPCBM/NEW2 domain"/>
    <property type="match status" value="1"/>
</dbReference>
<dbReference type="RefSeq" id="WP_103313767.1">
    <property type="nucleotide sequence ID" value="NZ_PPPD01000002.1"/>
</dbReference>
<dbReference type="InterPro" id="IPR006626">
    <property type="entry name" value="PbH1"/>
</dbReference>
<dbReference type="SMART" id="SM00776">
    <property type="entry name" value="NPCBM"/>
    <property type="match status" value="1"/>
</dbReference>
<dbReference type="GO" id="GO:0016787">
    <property type="term" value="F:hydrolase activity"/>
    <property type="evidence" value="ECO:0007669"/>
    <property type="project" value="UniProtKB-KW"/>
</dbReference>